<evidence type="ECO:0000256" key="2">
    <source>
        <dbReference type="ARBA" id="ARBA00023125"/>
    </source>
</evidence>
<evidence type="ECO:0000313" key="6">
    <source>
        <dbReference type="Proteomes" id="UP000184440"/>
    </source>
</evidence>
<organism evidence="5 6">
    <name type="scientific">Cryptosporangium aurantiacum</name>
    <dbReference type="NCBI Taxonomy" id="134849"/>
    <lineage>
        <taxon>Bacteria</taxon>
        <taxon>Bacillati</taxon>
        <taxon>Actinomycetota</taxon>
        <taxon>Actinomycetes</taxon>
        <taxon>Cryptosporangiales</taxon>
        <taxon>Cryptosporangiaceae</taxon>
        <taxon>Cryptosporangium</taxon>
    </lineage>
</organism>
<dbReference type="SUPFAM" id="SSF64288">
    <property type="entry name" value="Chorismate lyase-like"/>
    <property type="match status" value="1"/>
</dbReference>
<dbReference type="CDD" id="cd07377">
    <property type="entry name" value="WHTH_GntR"/>
    <property type="match status" value="1"/>
</dbReference>
<dbReference type="InterPro" id="IPR036390">
    <property type="entry name" value="WH_DNA-bd_sf"/>
</dbReference>
<evidence type="ECO:0000256" key="1">
    <source>
        <dbReference type="ARBA" id="ARBA00023015"/>
    </source>
</evidence>
<dbReference type="InterPro" id="IPR028978">
    <property type="entry name" value="Chorismate_lyase_/UTRA_dom_sf"/>
</dbReference>
<name>A0A1M7QE17_9ACTN</name>
<dbReference type="PANTHER" id="PTHR44846">
    <property type="entry name" value="MANNOSYL-D-GLYCERATE TRANSPORT/METABOLISM SYSTEM REPRESSOR MNGR-RELATED"/>
    <property type="match status" value="1"/>
</dbReference>
<dbReference type="SMART" id="SM00866">
    <property type="entry name" value="UTRA"/>
    <property type="match status" value="1"/>
</dbReference>
<feature type="domain" description="HTH gntR-type" evidence="4">
    <location>
        <begin position="8"/>
        <end position="78"/>
    </location>
</feature>
<dbReference type="SUPFAM" id="SSF46785">
    <property type="entry name" value="Winged helix' DNA-binding domain"/>
    <property type="match status" value="1"/>
</dbReference>
<keyword evidence="3" id="KW-0804">Transcription</keyword>
<dbReference type="PANTHER" id="PTHR44846:SF1">
    <property type="entry name" value="MANNOSYL-D-GLYCERATE TRANSPORT_METABOLISM SYSTEM REPRESSOR MNGR-RELATED"/>
    <property type="match status" value="1"/>
</dbReference>
<evidence type="ECO:0000256" key="3">
    <source>
        <dbReference type="ARBA" id="ARBA00023163"/>
    </source>
</evidence>
<dbReference type="InterPro" id="IPR011663">
    <property type="entry name" value="UTRA"/>
</dbReference>
<dbReference type="PRINTS" id="PR00035">
    <property type="entry name" value="HTHGNTR"/>
</dbReference>
<dbReference type="Pfam" id="PF07702">
    <property type="entry name" value="UTRA"/>
    <property type="match status" value="1"/>
</dbReference>
<accession>A0A1M7QE17</accession>
<dbReference type="GO" id="GO:0003677">
    <property type="term" value="F:DNA binding"/>
    <property type="evidence" value="ECO:0007669"/>
    <property type="project" value="UniProtKB-KW"/>
</dbReference>
<dbReference type="GO" id="GO:0045892">
    <property type="term" value="P:negative regulation of DNA-templated transcription"/>
    <property type="evidence" value="ECO:0007669"/>
    <property type="project" value="TreeGrafter"/>
</dbReference>
<keyword evidence="6" id="KW-1185">Reference proteome</keyword>
<dbReference type="Gene3D" id="3.40.1410.10">
    <property type="entry name" value="Chorismate lyase-like"/>
    <property type="match status" value="1"/>
</dbReference>
<evidence type="ECO:0000259" key="4">
    <source>
        <dbReference type="PROSITE" id="PS50949"/>
    </source>
</evidence>
<proteinExistence type="predicted"/>
<dbReference type="InterPro" id="IPR050679">
    <property type="entry name" value="Bact_HTH_transcr_reg"/>
</dbReference>
<dbReference type="Proteomes" id="UP000184440">
    <property type="component" value="Unassembled WGS sequence"/>
</dbReference>
<dbReference type="PROSITE" id="PS50949">
    <property type="entry name" value="HTH_GNTR"/>
    <property type="match status" value="1"/>
</dbReference>
<dbReference type="AlphaFoldDB" id="A0A1M7QE17"/>
<evidence type="ECO:0000313" key="5">
    <source>
        <dbReference type="EMBL" id="SHN28829.1"/>
    </source>
</evidence>
<sequence length="265" mass="27840">MTSEVTDETAVDAARRRMLELIASGSLEPGQRLGSERELASDLGVSRSTLRQALGVLEQSGVVRRVPGRGGGTFVSRAKIERDLSSVVGVPALLRAQGFTAGSRVISASIMGADDATAAALELEPGGLVTEIVRIRLADGSPVSLEHARLPASRFPGLLELPLGGSVYELLDEHYGVRPAEALERIEAVSAGPDEASVLDITTGAPLLSITRTAKDADGVPFEFSHDLFRADRTRILVRTPGAAGTADSARARGRLVDLQAWSAP</sequence>
<dbReference type="InterPro" id="IPR036388">
    <property type="entry name" value="WH-like_DNA-bd_sf"/>
</dbReference>
<dbReference type="SMART" id="SM00345">
    <property type="entry name" value="HTH_GNTR"/>
    <property type="match status" value="1"/>
</dbReference>
<reference evidence="5 6" key="1">
    <citation type="submission" date="2016-11" db="EMBL/GenBank/DDBJ databases">
        <authorList>
            <person name="Jaros S."/>
            <person name="Januszkiewicz K."/>
            <person name="Wedrychowicz H."/>
        </authorList>
    </citation>
    <scope>NUCLEOTIDE SEQUENCE [LARGE SCALE GENOMIC DNA]</scope>
    <source>
        <strain evidence="5 6">DSM 46144</strain>
    </source>
</reference>
<dbReference type="Gene3D" id="1.10.10.10">
    <property type="entry name" value="Winged helix-like DNA-binding domain superfamily/Winged helix DNA-binding domain"/>
    <property type="match status" value="1"/>
</dbReference>
<keyword evidence="1" id="KW-0805">Transcription regulation</keyword>
<keyword evidence="2" id="KW-0238">DNA-binding</keyword>
<gene>
    <name evidence="5" type="ORF">SAMN05443668_104500</name>
</gene>
<protein>
    <submittedName>
        <fullName evidence="5">Transcriptional regulator, GntR family</fullName>
    </submittedName>
</protein>
<dbReference type="STRING" id="134849.SAMN05443668_104500"/>
<dbReference type="EMBL" id="FRCS01000004">
    <property type="protein sequence ID" value="SHN28829.1"/>
    <property type="molecule type" value="Genomic_DNA"/>
</dbReference>
<dbReference type="InterPro" id="IPR000524">
    <property type="entry name" value="Tscrpt_reg_HTH_GntR"/>
</dbReference>
<dbReference type="Pfam" id="PF00392">
    <property type="entry name" value="GntR"/>
    <property type="match status" value="1"/>
</dbReference>
<dbReference type="GO" id="GO:0003700">
    <property type="term" value="F:DNA-binding transcription factor activity"/>
    <property type="evidence" value="ECO:0007669"/>
    <property type="project" value="InterPro"/>
</dbReference>